<reference evidence="3" key="1">
    <citation type="journal article" date="2019" name="Int. J. Syst. Evol. Microbiol.">
        <title>The Global Catalogue of Microorganisms (GCM) 10K type strain sequencing project: providing services to taxonomists for standard genome sequencing and annotation.</title>
        <authorList>
            <consortium name="The Broad Institute Genomics Platform"/>
            <consortium name="The Broad Institute Genome Sequencing Center for Infectious Disease"/>
            <person name="Wu L."/>
            <person name="Ma J."/>
        </authorList>
    </citation>
    <scope>NUCLEOTIDE SEQUENCE [LARGE SCALE GENOMIC DNA]</scope>
    <source>
        <strain evidence="3">CGMCC 4.7289</strain>
    </source>
</reference>
<gene>
    <name evidence="2" type="ORF">ACFOZ4_27170</name>
</gene>
<dbReference type="Proteomes" id="UP001595816">
    <property type="component" value="Unassembled WGS sequence"/>
</dbReference>
<evidence type="ECO:0000313" key="3">
    <source>
        <dbReference type="Proteomes" id="UP001595816"/>
    </source>
</evidence>
<evidence type="ECO:0000313" key="2">
    <source>
        <dbReference type="EMBL" id="MFC4134308.1"/>
    </source>
</evidence>
<feature type="compositionally biased region" description="Basic and acidic residues" evidence="1">
    <location>
        <begin position="68"/>
        <end position="83"/>
    </location>
</feature>
<name>A0ABV8LV53_9ACTN</name>
<evidence type="ECO:0000256" key="1">
    <source>
        <dbReference type="SAM" id="MobiDB-lite"/>
    </source>
</evidence>
<feature type="region of interest" description="Disordered" evidence="1">
    <location>
        <begin position="68"/>
        <end position="92"/>
    </location>
</feature>
<proteinExistence type="predicted"/>
<keyword evidence="3" id="KW-1185">Reference proteome</keyword>
<dbReference type="Pfam" id="PF19950">
    <property type="entry name" value="DUF6412"/>
    <property type="match status" value="1"/>
</dbReference>
<comment type="caution">
    <text evidence="2">The sequence shown here is derived from an EMBL/GenBank/DDBJ whole genome shotgun (WGS) entry which is preliminary data.</text>
</comment>
<protein>
    <submittedName>
        <fullName evidence="2">DUF6412 domain-containing protein</fullName>
    </submittedName>
</protein>
<dbReference type="InterPro" id="IPR045635">
    <property type="entry name" value="DUF6412"/>
</dbReference>
<dbReference type="RefSeq" id="WP_253761525.1">
    <property type="nucleotide sequence ID" value="NZ_JAMZDZ010000001.1"/>
</dbReference>
<sequence>MSVVAAYRWVFALLGFTVATAGLAGPSAFGAIVGGLAAAAVVTVVAVQLARRSVPVPVRARQTLRHWERRETPLRLTDPDAPGRARPRAPSA</sequence>
<organism evidence="2 3">
    <name type="scientific">Hamadaea flava</name>
    <dbReference type="NCBI Taxonomy" id="1742688"/>
    <lineage>
        <taxon>Bacteria</taxon>
        <taxon>Bacillati</taxon>
        <taxon>Actinomycetota</taxon>
        <taxon>Actinomycetes</taxon>
        <taxon>Micromonosporales</taxon>
        <taxon>Micromonosporaceae</taxon>
        <taxon>Hamadaea</taxon>
    </lineage>
</organism>
<dbReference type="EMBL" id="JBHSAY010000015">
    <property type="protein sequence ID" value="MFC4134308.1"/>
    <property type="molecule type" value="Genomic_DNA"/>
</dbReference>
<accession>A0ABV8LV53</accession>